<keyword evidence="5" id="KW-1185">Reference proteome</keyword>
<proteinExistence type="inferred from homology"/>
<sequence>MTRNTNSFALVLLTFGAVSWAQSGLPTFNWTTIEPSTSLSWVDCYEPPLQCARFEVPLNHSQPDDGKTTAIAIIKYPAAADASTQGGPIFFNPGGPGGSGVELVIARGAGLQKIVGTQFDVVSFDPRGIGATTPKISVFNTSEEATQFVAGEVWDLNATSTAIKEQYKRSQLFGKLAADHDVDGFLSHVSTDNVARDMLSIAESMGQEKLQYWGFS</sequence>
<dbReference type="PANTHER" id="PTHR43248:SF25">
    <property type="entry name" value="AB HYDROLASE-1 DOMAIN-CONTAINING PROTEIN-RELATED"/>
    <property type="match status" value="1"/>
</dbReference>
<protein>
    <recommendedName>
        <fullName evidence="6">AB hydrolase-1 domain-containing protein</fullName>
    </recommendedName>
</protein>
<dbReference type="Gene3D" id="3.40.50.1820">
    <property type="entry name" value="alpha/beta hydrolase"/>
    <property type="match status" value="1"/>
</dbReference>
<evidence type="ECO:0008006" key="6">
    <source>
        <dbReference type="Google" id="ProtNLM"/>
    </source>
</evidence>
<evidence type="ECO:0000256" key="2">
    <source>
        <dbReference type="ARBA" id="ARBA00022801"/>
    </source>
</evidence>
<accession>A0ABR3A9I8</accession>
<dbReference type="Proteomes" id="UP001437256">
    <property type="component" value="Unassembled WGS sequence"/>
</dbReference>
<organism evidence="4 5">
    <name type="scientific">Marasmius tenuissimus</name>
    <dbReference type="NCBI Taxonomy" id="585030"/>
    <lineage>
        <taxon>Eukaryota</taxon>
        <taxon>Fungi</taxon>
        <taxon>Dikarya</taxon>
        <taxon>Basidiomycota</taxon>
        <taxon>Agaricomycotina</taxon>
        <taxon>Agaricomycetes</taxon>
        <taxon>Agaricomycetidae</taxon>
        <taxon>Agaricales</taxon>
        <taxon>Marasmiineae</taxon>
        <taxon>Marasmiaceae</taxon>
        <taxon>Marasmius</taxon>
    </lineage>
</organism>
<keyword evidence="3" id="KW-0732">Signal</keyword>
<evidence type="ECO:0000313" key="4">
    <source>
        <dbReference type="EMBL" id="KAL0069162.1"/>
    </source>
</evidence>
<gene>
    <name evidence="4" type="ORF">AAF712_003850</name>
</gene>
<evidence type="ECO:0000256" key="3">
    <source>
        <dbReference type="SAM" id="SignalP"/>
    </source>
</evidence>
<dbReference type="InterPro" id="IPR051601">
    <property type="entry name" value="Serine_prot/Carboxylest_S33"/>
</dbReference>
<comment type="similarity">
    <text evidence="1">Belongs to the peptidase S33 family.</text>
</comment>
<dbReference type="SUPFAM" id="SSF53474">
    <property type="entry name" value="alpha/beta-Hydrolases"/>
    <property type="match status" value="1"/>
</dbReference>
<keyword evidence="2" id="KW-0378">Hydrolase</keyword>
<reference evidence="4 5" key="1">
    <citation type="submission" date="2024-05" db="EMBL/GenBank/DDBJ databases">
        <title>A draft genome resource for the thread blight pathogen Marasmius tenuissimus strain MS-2.</title>
        <authorList>
            <person name="Yulfo-Soto G.E."/>
            <person name="Baruah I.K."/>
            <person name="Amoako-Attah I."/>
            <person name="Bukari Y."/>
            <person name="Meinhardt L.W."/>
            <person name="Bailey B.A."/>
            <person name="Cohen S.P."/>
        </authorList>
    </citation>
    <scope>NUCLEOTIDE SEQUENCE [LARGE SCALE GENOMIC DNA]</scope>
    <source>
        <strain evidence="4 5">MS-2</strain>
    </source>
</reference>
<dbReference type="InterPro" id="IPR029058">
    <property type="entry name" value="AB_hydrolase_fold"/>
</dbReference>
<evidence type="ECO:0000256" key="1">
    <source>
        <dbReference type="ARBA" id="ARBA00010088"/>
    </source>
</evidence>
<comment type="caution">
    <text evidence="4">The sequence shown here is derived from an EMBL/GenBank/DDBJ whole genome shotgun (WGS) entry which is preliminary data.</text>
</comment>
<dbReference type="EMBL" id="JBBXMP010000014">
    <property type="protein sequence ID" value="KAL0069162.1"/>
    <property type="molecule type" value="Genomic_DNA"/>
</dbReference>
<dbReference type="PANTHER" id="PTHR43248">
    <property type="entry name" value="2-SUCCINYL-6-HYDROXY-2,4-CYCLOHEXADIENE-1-CARBOXYLATE SYNTHASE"/>
    <property type="match status" value="1"/>
</dbReference>
<feature type="signal peptide" evidence="3">
    <location>
        <begin position="1"/>
        <end position="21"/>
    </location>
</feature>
<evidence type="ECO:0000313" key="5">
    <source>
        <dbReference type="Proteomes" id="UP001437256"/>
    </source>
</evidence>
<name>A0ABR3A9I8_9AGAR</name>
<feature type="chain" id="PRO_5046894379" description="AB hydrolase-1 domain-containing protein" evidence="3">
    <location>
        <begin position="22"/>
        <end position="216"/>
    </location>
</feature>